<organism evidence="6 7">
    <name type="scientific">Sphingobacterium suaedae</name>
    <dbReference type="NCBI Taxonomy" id="1686402"/>
    <lineage>
        <taxon>Bacteria</taxon>
        <taxon>Pseudomonadati</taxon>
        <taxon>Bacteroidota</taxon>
        <taxon>Sphingobacteriia</taxon>
        <taxon>Sphingobacteriales</taxon>
        <taxon>Sphingobacteriaceae</taxon>
        <taxon>Sphingobacterium</taxon>
    </lineage>
</organism>
<keyword evidence="7" id="KW-1185">Reference proteome</keyword>
<keyword evidence="3 6" id="KW-0378">Hydrolase</keyword>
<keyword evidence="4" id="KW-0961">Cell wall biogenesis/degradation</keyword>
<evidence type="ECO:0000256" key="2">
    <source>
        <dbReference type="ARBA" id="ARBA00011901"/>
    </source>
</evidence>
<dbReference type="Proteomes" id="UP001597545">
    <property type="component" value="Unassembled WGS sequence"/>
</dbReference>
<dbReference type="PANTHER" id="PTHR30417">
    <property type="entry name" value="N-ACETYLMURAMOYL-L-ALANINE AMIDASE AMID"/>
    <property type="match status" value="1"/>
</dbReference>
<evidence type="ECO:0000313" key="7">
    <source>
        <dbReference type="Proteomes" id="UP001597545"/>
    </source>
</evidence>
<evidence type="ECO:0000256" key="3">
    <source>
        <dbReference type="ARBA" id="ARBA00022801"/>
    </source>
</evidence>
<dbReference type="PANTHER" id="PTHR30417:SF1">
    <property type="entry name" value="N-ACETYLMURAMOYL-L-ALANINE AMIDASE AMID"/>
    <property type="match status" value="1"/>
</dbReference>
<evidence type="ECO:0000256" key="1">
    <source>
        <dbReference type="ARBA" id="ARBA00001561"/>
    </source>
</evidence>
<dbReference type="InterPro" id="IPR036505">
    <property type="entry name" value="Amidase/PGRP_sf"/>
</dbReference>
<gene>
    <name evidence="6" type="ORF">ACFSR5_20910</name>
</gene>
<sequence>MFLLYVISWPIQAQERPEIVQRPVTWNAKREQLSLEYLKSRHGIKRPSVEIVPKIVVVHWTDVLSVHKTFRTFDPVELPGRPNLQKASSLNVSAQFVIGRDGTIFQLLPETTFARHTIGLNYCAIGIENIGSARYPLTDAQLLANTALVKYLMAKYPIEYVIGHHEYQTFKGTKWWKETDPDYITQKSDPGDVFMHQLRLNLGLTGSLVLN</sequence>
<dbReference type="Pfam" id="PF01510">
    <property type="entry name" value="Amidase_2"/>
    <property type="match status" value="1"/>
</dbReference>
<reference evidence="7" key="1">
    <citation type="journal article" date="2019" name="Int. J. Syst. Evol. Microbiol.">
        <title>The Global Catalogue of Microorganisms (GCM) 10K type strain sequencing project: providing services to taxonomists for standard genome sequencing and annotation.</title>
        <authorList>
            <consortium name="The Broad Institute Genomics Platform"/>
            <consortium name="The Broad Institute Genome Sequencing Center for Infectious Disease"/>
            <person name="Wu L."/>
            <person name="Ma J."/>
        </authorList>
    </citation>
    <scope>NUCLEOTIDE SEQUENCE [LARGE SCALE GENOMIC DNA]</scope>
    <source>
        <strain evidence="7">KCTC 42662</strain>
    </source>
</reference>
<dbReference type="CDD" id="cd06583">
    <property type="entry name" value="PGRP"/>
    <property type="match status" value="1"/>
</dbReference>
<dbReference type="EC" id="3.5.1.28" evidence="2"/>
<name>A0ABW5KNS1_9SPHI</name>
<accession>A0ABW5KNS1</accession>
<dbReference type="GO" id="GO:0008745">
    <property type="term" value="F:N-acetylmuramoyl-L-alanine amidase activity"/>
    <property type="evidence" value="ECO:0007669"/>
    <property type="project" value="UniProtKB-EC"/>
</dbReference>
<dbReference type="EMBL" id="JBHULR010000021">
    <property type="protein sequence ID" value="MFD2550118.1"/>
    <property type="molecule type" value="Genomic_DNA"/>
</dbReference>
<feature type="domain" description="N-acetylmuramoyl-L-alanine amidase" evidence="5">
    <location>
        <begin position="42"/>
        <end position="182"/>
    </location>
</feature>
<protein>
    <recommendedName>
        <fullName evidence="2">N-acetylmuramoyl-L-alanine amidase</fullName>
        <ecNumber evidence="2">3.5.1.28</ecNumber>
    </recommendedName>
</protein>
<dbReference type="RefSeq" id="WP_380906528.1">
    <property type="nucleotide sequence ID" value="NZ_JBHUEG010000018.1"/>
</dbReference>
<dbReference type="Gene3D" id="3.40.80.10">
    <property type="entry name" value="Peptidoglycan recognition protein-like"/>
    <property type="match status" value="1"/>
</dbReference>
<dbReference type="SMART" id="SM00644">
    <property type="entry name" value="Ami_2"/>
    <property type="match status" value="1"/>
</dbReference>
<comment type="catalytic activity">
    <reaction evidence="1">
        <text>Hydrolyzes the link between N-acetylmuramoyl residues and L-amino acid residues in certain cell-wall glycopeptides.</text>
        <dbReference type="EC" id="3.5.1.28"/>
    </reaction>
</comment>
<dbReference type="InterPro" id="IPR051206">
    <property type="entry name" value="NAMLAA_amidase_2"/>
</dbReference>
<dbReference type="SUPFAM" id="SSF55846">
    <property type="entry name" value="N-acetylmuramoyl-L-alanine amidase-like"/>
    <property type="match status" value="1"/>
</dbReference>
<evidence type="ECO:0000313" key="6">
    <source>
        <dbReference type="EMBL" id="MFD2550118.1"/>
    </source>
</evidence>
<evidence type="ECO:0000259" key="5">
    <source>
        <dbReference type="SMART" id="SM00644"/>
    </source>
</evidence>
<comment type="caution">
    <text evidence="6">The sequence shown here is derived from an EMBL/GenBank/DDBJ whole genome shotgun (WGS) entry which is preliminary data.</text>
</comment>
<evidence type="ECO:0000256" key="4">
    <source>
        <dbReference type="ARBA" id="ARBA00023316"/>
    </source>
</evidence>
<proteinExistence type="predicted"/>
<dbReference type="InterPro" id="IPR002502">
    <property type="entry name" value="Amidase_domain"/>
</dbReference>